<dbReference type="InterPro" id="IPR038175">
    <property type="entry name" value="CBM21_dom_sf"/>
</dbReference>
<dbReference type="InterPro" id="IPR005036">
    <property type="entry name" value="CBM21_dom"/>
</dbReference>
<evidence type="ECO:0000313" key="3">
    <source>
        <dbReference type="EMBL" id="PPQ70063.1"/>
    </source>
</evidence>
<evidence type="ECO:0000256" key="1">
    <source>
        <dbReference type="SAM" id="MobiDB-lite"/>
    </source>
</evidence>
<protein>
    <recommendedName>
        <fullName evidence="2">CBM21 domain-containing protein</fullName>
    </recommendedName>
</protein>
<feature type="compositionally biased region" description="Polar residues" evidence="1">
    <location>
        <begin position="465"/>
        <end position="493"/>
    </location>
</feature>
<proteinExistence type="predicted"/>
<organism evidence="3 4">
    <name type="scientific">Panaeolus cyanescens</name>
    <dbReference type="NCBI Taxonomy" id="181874"/>
    <lineage>
        <taxon>Eukaryota</taxon>
        <taxon>Fungi</taxon>
        <taxon>Dikarya</taxon>
        <taxon>Basidiomycota</taxon>
        <taxon>Agaricomycotina</taxon>
        <taxon>Agaricomycetes</taxon>
        <taxon>Agaricomycetidae</taxon>
        <taxon>Agaricales</taxon>
        <taxon>Agaricineae</taxon>
        <taxon>Galeropsidaceae</taxon>
        <taxon>Panaeolus</taxon>
    </lineage>
</organism>
<accession>A0A409VUZ4</accession>
<feature type="region of interest" description="Disordered" evidence="1">
    <location>
        <begin position="610"/>
        <end position="629"/>
    </location>
</feature>
<dbReference type="InParanoid" id="A0A409VUZ4"/>
<feature type="region of interest" description="Disordered" evidence="1">
    <location>
        <begin position="510"/>
        <end position="563"/>
    </location>
</feature>
<evidence type="ECO:0000313" key="4">
    <source>
        <dbReference type="Proteomes" id="UP000284842"/>
    </source>
</evidence>
<reference evidence="3 4" key="1">
    <citation type="journal article" date="2018" name="Evol. Lett.">
        <title>Horizontal gene cluster transfer increased hallucinogenic mushroom diversity.</title>
        <authorList>
            <person name="Reynolds H.T."/>
            <person name="Vijayakumar V."/>
            <person name="Gluck-Thaler E."/>
            <person name="Korotkin H.B."/>
            <person name="Matheny P.B."/>
            <person name="Slot J.C."/>
        </authorList>
    </citation>
    <scope>NUCLEOTIDE SEQUENCE [LARGE SCALE GENOMIC DNA]</scope>
    <source>
        <strain evidence="3 4">2629</strain>
    </source>
</reference>
<feature type="compositionally biased region" description="Low complexity" evidence="1">
    <location>
        <begin position="651"/>
        <end position="667"/>
    </location>
</feature>
<feature type="compositionally biased region" description="Low complexity" evidence="1">
    <location>
        <begin position="74"/>
        <end position="97"/>
    </location>
</feature>
<keyword evidence="4" id="KW-1185">Reference proteome</keyword>
<feature type="domain" description="CBM21" evidence="2">
    <location>
        <begin position="320"/>
        <end position="428"/>
    </location>
</feature>
<dbReference type="Pfam" id="PF03370">
    <property type="entry name" value="CBM_21"/>
    <property type="match status" value="1"/>
</dbReference>
<dbReference type="GO" id="GO:0008157">
    <property type="term" value="F:protein phosphatase 1 binding"/>
    <property type="evidence" value="ECO:0007669"/>
    <property type="project" value="TreeGrafter"/>
</dbReference>
<dbReference type="PROSITE" id="PS51159">
    <property type="entry name" value="CBM21"/>
    <property type="match status" value="1"/>
</dbReference>
<dbReference type="PANTHER" id="PTHR12307:SF36">
    <property type="entry name" value="GLYCOGEN-BINDING SUBUNIT 76A"/>
    <property type="match status" value="1"/>
</dbReference>
<feature type="region of interest" description="Disordered" evidence="1">
    <location>
        <begin position="21"/>
        <end position="54"/>
    </location>
</feature>
<dbReference type="AlphaFoldDB" id="A0A409VUZ4"/>
<feature type="compositionally biased region" description="Low complexity" evidence="1">
    <location>
        <begin position="131"/>
        <end position="156"/>
    </location>
</feature>
<name>A0A409VUZ4_9AGAR</name>
<feature type="region of interest" description="Disordered" evidence="1">
    <location>
        <begin position="645"/>
        <end position="667"/>
    </location>
</feature>
<dbReference type="Proteomes" id="UP000284842">
    <property type="component" value="Unassembled WGS sequence"/>
</dbReference>
<comment type="caution">
    <text evidence="3">The sequence shown here is derived from an EMBL/GenBank/DDBJ whole genome shotgun (WGS) entry which is preliminary data.</text>
</comment>
<feature type="compositionally biased region" description="Low complexity" evidence="1">
    <location>
        <begin position="525"/>
        <end position="540"/>
    </location>
</feature>
<dbReference type="InterPro" id="IPR050782">
    <property type="entry name" value="PP1_regulatory_subunit_3"/>
</dbReference>
<dbReference type="GO" id="GO:0005979">
    <property type="term" value="P:regulation of glycogen biosynthetic process"/>
    <property type="evidence" value="ECO:0007669"/>
    <property type="project" value="TreeGrafter"/>
</dbReference>
<feature type="compositionally biased region" description="Low complexity" evidence="1">
    <location>
        <begin position="30"/>
        <end position="54"/>
    </location>
</feature>
<dbReference type="EMBL" id="NHTK01005966">
    <property type="protein sequence ID" value="PPQ70063.1"/>
    <property type="molecule type" value="Genomic_DNA"/>
</dbReference>
<dbReference type="GO" id="GO:2001069">
    <property type="term" value="F:glycogen binding"/>
    <property type="evidence" value="ECO:0007669"/>
    <property type="project" value="TreeGrafter"/>
</dbReference>
<feature type="region of interest" description="Disordered" evidence="1">
    <location>
        <begin position="463"/>
        <end position="493"/>
    </location>
</feature>
<dbReference type="OrthoDB" id="1881at2759"/>
<dbReference type="PANTHER" id="PTHR12307">
    <property type="entry name" value="PROTEIN PHOSPHATASE 1 REGULATORY SUBUNIT"/>
    <property type="match status" value="1"/>
</dbReference>
<feature type="region of interest" description="Disordered" evidence="1">
    <location>
        <begin position="273"/>
        <end position="297"/>
    </location>
</feature>
<feature type="region of interest" description="Disordered" evidence="1">
    <location>
        <begin position="74"/>
        <end position="105"/>
    </location>
</feature>
<feature type="compositionally biased region" description="Low complexity" evidence="1">
    <location>
        <begin position="277"/>
        <end position="293"/>
    </location>
</feature>
<dbReference type="GO" id="GO:0000164">
    <property type="term" value="C:protein phosphatase type 1 complex"/>
    <property type="evidence" value="ECO:0007669"/>
    <property type="project" value="TreeGrafter"/>
</dbReference>
<feature type="region of interest" description="Disordered" evidence="1">
    <location>
        <begin position="131"/>
        <end position="162"/>
    </location>
</feature>
<dbReference type="Gene3D" id="2.60.40.2440">
    <property type="entry name" value="Carbohydrate binding type-21 domain"/>
    <property type="match status" value="1"/>
</dbReference>
<evidence type="ECO:0000259" key="2">
    <source>
        <dbReference type="PROSITE" id="PS51159"/>
    </source>
</evidence>
<dbReference type="STRING" id="181874.A0A409VUZ4"/>
<sequence length="776" mass="83210">MIATITVQSHRMSTIQDHRFSLNSNTAGAPLPLIPRRLSSTSRPTLPSSPSLPIALRPSLSAPSVTTATATVTTVTPSTPKLEVDSSSSNSSTSDGSRPTVRIKRVRGVRAAPLYPSELSAPIPITAGSATIESRTSSASSQSSSSTDSSSQAGPSKHMVYSPGMSLRLSVDALRARNVSGSNVSGSTAASGSKSTSALCETFGEAKLIRKKSGQLVKPSLKTSRSASRNGLSVVTLPLASKSEPTTPTSKAVHFDAKLEHVKLFLAEQKPLAVSRDGSPTDDTSGTDSDFPGFIYGGDGDERRPKRKLVMQVANMPVRVCPDSDVALEELSLSADGTNIVGRVRVRNIAYAKWVAVRFTFDSWQTTSEVMGKYIESLGPAFDRFGFTIRLNDLLARIEGKTLIMAIRYSVADREFWDNNNGHNYCATFTKTKISQERRSVSVSDDEASADMADLRSKLEKVASVSDSRTGPAFSSQHARKQSFTSSPDTAFRTSPSLASRYDFANSLKAPWKPSSPPLHARTNSFPLSSAKSSTSPSWSHKGPADPYTPKHTKSKPALGSPRDVEEEILAAVQRKTSFEAEDAASFKSHRHHQRGYFDLSVPPAELKKTPTGTPLVASPNSYSSPSTPIPFPVVDGQVKREFNEDDSALSTPSMVTPSSSRSSTPSPMMFTSMGVSADPGSEVQSPETHYRQFLNKFCFFTGPESVIDSHSDPIQRAHSASEVEELLTGVSPRLASTPHAASTIRSASLESVVSRSGSITPTISRIHLEPTPVRP</sequence>
<gene>
    <name evidence="3" type="ORF">CVT24_003807</name>
</gene>